<keyword evidence="4 5" id="KW-0067">ATP-binding</keyword>
<dbReference type="GO" id="GO:0004386">
    <property type="term" value="F:helicase activity"/>
    <property type="evidence" value="ECO:0007669"/>
    <property type="project" value="UniProtKB-KW"/>
</dbReference>
<dbReference type="Gene3D" id="3.40.50.300">
    <property type="entry name" value="P-loop containing nucleotide triphosphate hydrolases"/>
    <property type="match status" value="3"/>
</dbReference>
<proteinExistence type="predicted"/>
<dbReference type="PANTHER" id="PTHR11070:SF17">
    <property type="entry name" value="DNA HELICASE IV"/>
    <property type="match status" value="1"/>
</dbReference>
<dbReference type="InterPro" id="IPR014016">
    <property type="entry name" value="UvrD-like_ATP-bd"/>
</dbReference>
<evidence type="ECO:0000256" key="1">
    <source>
        <dbReference type="ARBA" id="ARBA00022741"/>
    </source>
</evidence>
<evidence type="ECO:0000256" key="3">
    <source>
        <dbReference type="ARBA" id="ARBA00022806"/>
    </source>
</evidence>
<keyword evidence="3 5" id="KW-0347">Helicase</keyword>
<dbReference type="InterPro" id="IPR027785">
    <property type="entry name" value="UvrD-like_helicase_C"/>
</dbReference>
<keyword evidence="9" id="KW-1185">Reference proteome</keyword>
<comment type="caution">
    <text evidence="8">The sequence shown here is derived from an EMBL/GenBank/DDBJ whole genome shotgun (WGS) entry which is preliminary data.</text>
</comment>
<evidence type="ECO:0000313" key="9">
    <source>
        <dbReference type="Proteomes" id="UP000037854"/>
    </source>
</evidence>
<evidence type="ECO:0000256" key="5">
    <source>
        <dbReference type="PROSITE-ProRule" id="PRU00560"/>
    </source>
</evidence>
<dbReference type="NCBIfam" id="NF041464">
    <property type="entry name" value="HelD_BACSU"/>
    <property type="match status" value="1"/>
</dbReference>
<feature type="domain" description="UvrD-like helicase ATP-binding" evidence="7">
    <location>
        <begin position="216"/>
        <end position="609"/>
    </location>
</feature>
<dbReference type="InterPro" id="IPR027417">
    <property type="entry name" value="P-loop_NTPase"/>
</dbReference>
<keyword evidence="6" id="KW-0175">Coiled coil</keyword>
<evidence type="ECO:0000256" key="2">
    <source>
        <dbReference type="ARBA" id="ARBA00022801"/>
    </source>
</evidence>
<dbReference type="SUPFAM" id="SSF52540">
    <property type="entry name" value="P-loop containing nucleoside triphosphate hydrolases"/>
    <property type="match status" value="1"/>
</dbReference>
<organism evidence="8 9">
    <name type="scientific">Oceanobacillus caeni</name>
    <dbReference type="NCBI Taxonomy" id="405946"/>
    <lineage>
        <taxon>Bacteria</taxon>
        <taxon>Bacillati</taxon>
        <taxon>Bacillota</taxon>
        <taxon>Bacilli</taxon>
        <taxon>Bacillales</taxon>
        <taxon>Bacillaceae</taxon>
        <taxon>Oceanobacillus</taxon>
    </lineage>
</organism>
<sequence length="770" mass="90045">MNKESENQIKDELAERQRLEDVIQVIKKKKIALKEKASGLRESIIDLRKDFWDDVTVNLDEPDDIIETQASLKQQAEFLAERERSHGNIDHERKTLDSLQDSPYFGRIDFKENQTKEEEKIYIGKASLMDEKDENFLVYDWRAPISSMYYDYAPGPAQYESTEDTINGEITLKRQYIIRQGQMKGMFDTGLTIGDTLLQHALGNNANTKMQSIVATIQKEQNKIIRNERSNLLIVQGVAGSGKTSAALQRVAYLMYRFREELNANDLLLLSPNPLFSSYIINVLPELGETNIGQSTFLQFLRKRIEKNIEIESPFEQIEYTLTERHKDKNDIRVINMDYKSSLDFKQMIDSYISYLNHTGILFKNIKFRNEIILSKEEITRYFYALDSSISIPNKLELVSKWLLKEIRHIQQKEVSEDWVLEEMQLLDKEDYQKAFTYSQDMYGDEDDPLQEEMFLRKEVIQRAFAPIKKQIKRLKFVHVLATYRNLFEKWEPNLKPKNWETIATFTVKHLNKRYLTWEDATPYVYFKGKILGHDADRSIRHLFIDEAQDYSAFQFAFIRHIFPYTRMTLLGDVNQGIYAHTTSENPLIPDAVESNHERITLTKSYRSTKEIVEFSKHFAPGHSIIEPFEREGKKPTLLQTENNLVQTLLLEIEKLRRYGHETIALICKTMEETNQIYELLRKEIDLYPINEETFSFEKGILVLPVYLAKGIEFDAVIIPDASSNQYNRESERALFYTACTRAMHDLTMVSPGEPCLFIKEADNDTFKVG</sequence>
<dbReference type="PROSITE" id="PS51198">
    <property type="entry name" value="UVRD_HELICASE_ATP_BIND"/>
    <property type="match status" value="1"/>
</dbReference>
<accession>A0ABR5MIN1</accession>
<keyword evidence="1 5" id="KW-0547">Nucleotide-binding</keyword>
<keyword evidence="2 5" id="KW-0378">Hydrolase</keyword>
<dbReference type="RefSeq" id="WP_047185758.1">
    <property type="nucleotide sequence ID" value="NZ_JANKBL010000035.1"/>
</dbReference>
<evidence type="ECO:0000256" key="6">
    <source>
        <dbReference type="SAM" id="Coils"/>
    </source>
</evidence>
<protein>
    <submittedName>
        <fullName evidence="8">Helicase</fullName>
    </submittedName>
</protein>
<evidence type="ECO:0000259" key="7">
    <source>
        <dbReference type="PROSITE" id="PS51198"/>
    </source>
</evidence>
<name>A0ABR5MIN1_9BACI</name>
<feature type="coiled-coil region" evidence="6">
    <location>
        <begin position="2"/>
        <end position="36"/>
    </location>
</feature>
<dbReference type="Pfam" id="PF13538">
    <property type="entry name" value="UvrD_C_2"/>
    <property type="match status" value="1"/>
</dbReference>
<dbReference type="InterPro" id="IPR048228">
    <property type="entry name" value="HelD_bacillota"/>
</dbReference>
<gene>
    <name evidence="8" type="ORF">AFL42_10175</name>
</gene>
<reference evidence="8 9" key="1">
    <citation type="submission" date="2015-07" db="EMBL/GenBank/DDBJ databases">
        <title>High-quality draft genome sequence of Oceanobacillus caeni HM6, a bacillus isolated from a human feces.</title>
        <authorList>
            <person name="Kumar J."/>
            <person name="Verma M.K."/>
            <person name="Pandey R."/>
            <person name="Bhambi M."/>
            <person name="Chauhan N."/>
        </authorList>
    </citation>
    <scope>NUCLEOTIDE SEQUENCE [LARGE SCALE GENOMIC DNA]</scope>
    <source>
        <strain evidence="8 9">HM6</strain>
    </source>
</reference>
<dbReference type="EMBL" id="LGTK01000031">
    <property type="protein sequence ID" value="KPH74482.1"/>
    <property type="molecule type" value="Genomic_DNA"/>
</dbReference>
<dbReference type="InterPro" id="IPR000212">
    <property type="entry name" value="DNA_helicase_UvrD/REP"/>
</dbReference>
<feature type="binding site" evidence="5">
    <location>
        <begin position="237"/>
        <end position="244"/>
    </location>
    <ligand>
        <name>ATP</name>
        <dbReference type="ChEBI" id="CHEBI:30616"/>
    </ligand>
</feature>
<dbReference type="Proteomes" id="UP000037854">
    <property type="component" value="Unassembled WGS sequence"/>
</dbReference>
<dbReference type="Pfam" id="PF00580">
    <property type="entry name" value="UvrD-helicase"/>
    <property type="match status" value="1"/>
</dbReference>
<evidence type="ECO:0000256" key="4">
    <source>
        <dbReference type="ARBA" id="ARBA00022840"/>
    </source>
</evidence>
<dbReference type="PANTHER" id="PTHR11070">
    <property type="entry name" value="UVRD / RECB / PCRA DNA HELICASE FAMILY MEMBER"/>
    <property type="match status" value="1"/>
</dbReference>
<evidence type="ECO:0000313" key="8">
    <source>
        <dbReference type="EMBL" id="KPH74482.1"/>
    </source>
</evidence>